<keyword evidence="4" id="KW-0328">Glycosyltransferase</keyword>
<feature type="transmembrane region" description="Helical" evidence="9">
    <location>
        <begin position="262"/>
        <end position="283"/>
    </location>
</feature>
<keyword evidence="5 10" id="KW-0808">Transferase</keyword>
<dbReference type="GO" id="GO:0006679">
    <property type="term" value="P:glucosylceramide biosynthetic process"/>
    <property type="evidence" value="ECO:0007669"/>
    <property type="project" value="TreeGrafter"/>
</dbReference>
<dbReference type="RefSeq" id="WP_092929416.1">
    <property type="nucleotide sequence ID" value="NZ_FMZP01000002.1"/>
</dbReference>
<evidence type="ECO:0000256" key="7">
    <source>
        <dbReference type="ARBA" id="ARBA00022989"/>
    </source>
</evidence>
<dbReference type="Pfam" id="PF13506">
    <property type="entry name" value="Glyco_transf_21"/>
    <property type="match status" value="1"/>
</dbReference>
<evidence type="ECO:0000256" key="9">
    <source>
        <dbReference type="SAM" id="Phobius"/>
    </source>
</evidence>
<evidence type="ECO:0000313" key="10">
    <source>
        <dbReference type="EMBL" id="SDC27800.1"/>
    </source>
</evidence>
<dbReference type="OrthoDB" id="27596at2157"/>
<feature type="transmembrane region" description="Helical" evidence="9">
    <location>
        <begin position="224"/>
        <end position="250"/>
    </location>
</feature>
<accession>A0A1G6K9W4</accession>
<reference evidence="11" key="1">
    <citation type="submission" date="2016-10" db="EMBL/GenBank/DDBJ databases">
        <authorList>
            <person name="de Groot N.N."/>
        </authorList>
    </citation>
    <scope>NUCLEOTIDE SEQUENCE [LARGE SCALE GENOMIC DNA]</scope>
    <source>
        <strain evidence="11">CDM_6</strain>
    </source>
</reference>
<dbReference type="PANTHER" id="PTHR12726:SF0">
    <property type="entry name" value="CERAMIDE GLUCOSYLTRANSFERASE"/>
    <property type="match status" value="1"/>
</dbReference>
<dbReference type="InterPro" id="IPR025993">
    <property type="entry name" value="Ceramide_glucosylTrfase"/>
</dbReference>
<dbReference type="Proteomes" id="UP000324021">
    <property type="component" value="Unassembled WGS sequence"/>
</dbReference>
<evidence type="ECO:0000256" key="4">
    <source>
        <dbReference type="ARBA" id="ARBA00022676"/>
    </source>
</evidence>
<dbReference type="EMBL" id="FMZP01000002">
    <property type="protein sequence ID" value="SDC27800.1"/>
    <property type="molecule type" value="Genomic_DNA"/>
</dbReference>
<dbReference type="AlphaFoldDB" id="A0A1G6K9W4"/>
<keyword evidence="7 9" id="KW-1133">Transmembrane helix</keyword>
<evidence type="ECO:0000313" key="12">
    <source>
        <dbReference type="Proteomes" id="UP000199320"/>
    </source>
</evidence>
<keyword evidence="6 9" id="KW-0812">Transmembrane</keyword>
<keyword evidence="8 9" id="KW-0472">Membrane</keyword>
<evidence type="ECO:0000313" key="13">
    <source>
        <dbReference type="Proteomes" id="UP000324021"/>
    </source>
</evidence>
<dbReference type="GO" id="GO:0008120">
    <property type="term" value="F:ceramide glucosyltransferase activity"/>
    <property type="evidence" value="ECO:0007669"/>
    <property type="project" value="TreeGrafter"/>
</dbReference>
<dbReference type="Proteomes" id="UP000199320">
    <property type="component" value="Unassembled WGS sequence"/>
</dbReference>
<evidence type="ECO:0000313" key="11">
    <source>
        <dbReference type="EMBL" id="SES76004.1"/>
    </source>
</evidence>
<dbReference type="EMBL" id="FOIC01000001">
    <property type="protein sequence ID" value="SES76004.1"/>
    <property type="molecule type" value="Genomic_DNA"/>
</dbReference>
<sequence>MAAPPTSVLLPTLRWTSALETVAAQLEPGDELLVICDTRDDPIADRADRLPDRTRLVVAGEPETCSGKANAIAAGMDAARHDRLVWTDDDFRRPSDWLARLHAAYEREGPVSEIPFFVGRDPLARLLEPMYALAGTLGVYWTDNAWGGAVLFERDDLEIDEARFVAKLRRTISDDGLLAEYLDVTALRQARRVAVGGRVRETLERHVRFVRIVRHHGPQNPTEMGLVTVLLTLGCVLFPIPALVLSTLLAGGTYAFFGVRRWTFLLAYPVLLVQTPLFAYVLTRRTFVWSGRRYRWRTKFDVDIVDHRDH</sequence>
<proteinExistence type="predicted"/>
<comment type="pathway">
    <text evidence="2">Lipid metabolism; sphingolipid metabolism.</text>
</comment>
<keyword evidence="12" id="KW-1185">Reference proteome</keyword>
<dbReference type="CDD" id="cd00761">
    <property type="entry name" value="Glyco_tranf_GTA_type"/>
    <property type="match status" value="1"/>
</dbReference>
<dbReference type="GO" id="GO:0016020">
    <property type="term" value="C:membrane"/>
    <property type="evidence" value="ECO:0007669"/>
    <property type="project" value="UniProtKB-SubCell"/>
</dbReference>
<dbReference type="PANTHER" id="PTHR12726">
    <property type="entry name" value="CERAMIDE GLUCOSYLTRANSFERASE"/>
    <property type="match status" value="1"/>
</dbReference>
<evidence type="ECO:0000256" key="2">
    <source>
        <dbReference type="ARBA" id="ARBA00004760"/>
    </source>
</evidence>
<dbReference type="Gene3D" id="3.90.550.10">
    <property type="entry name" value="Spore Coat Polysaccharide Biosynthesis Protein SpsA, Chain A"/>
    <property type="match status" value="1"/>
</dbReference>
<evidence type="ECO:0000256" key="5">
    <source>
        <dbReference type="ARBA" id="ARBA00022679"/>
    </source>
</evidence>
<dbReference type="STRING" id="392421.SAMN04488694_101342"/>
<organism evidence="10 13">
    <name type="scientific">Natrinema hispanicum</name>
    <dbReference type="NCBI Taxonomy" id="392421"/>
    <lineage>
        <taxon>Archaea</taxon>
        <taxon>Methanobacteriati</taxon>
        <taxon>Methanobacteriota</taxon>
        <taxon>Stenosarchaea group</taxon>
        <taxon>Halobacteria</taxon>
        <taxon>Halobacteriales</taxon>
        <taxon>Natrialbaceae</taxon>
        <taxon>Natrinema</taxon>
    </lineage>
</organism>
<dbReference type="SUPFAM" id="SSF53448">
    <property type="entry name" value="Nucleotide-diphospho-sugar transferases"/>
    <property type="match status" value="1"/>
</dbReference>
<name>A0A1G6K9W4_9EURY</name>
<evidence type="ECO:0000256" key="1">
    <source>
        <dbReference type="ARBA" id="ARBA00004141"/>
    </source>
</evidence>
<dbReference type="InterPro" id="IPR029044">
    <property type="entry name" value="Nucleotide-diphossugar_trans"/>
</dbReference>
<reference evidence="12 13" key="2">
    <citation type="submission" date="2016-10" db="EMBL/GenBank/DDBJ databases">
        <authorList>
            <person name="Varghese N."/>
            <person name="Submissions S."/>
        </authorList>
    </citation>
    <scope>NUCLEOTIDE SEQUENCE [LARGE SCALE GENOMIC DNA]</scope>
    <source>
        <strain evidence="10 13">CDM_1</strain>
        <strain evidence="12">CDM_6</strain>
    </source>
</reference>
<comment type="pathway">
    <text evidence="3">Sphingolipid metabolism.</text>
</comment>
<comment type="subcellular location">
    <subcellularLocation>
        <location evidence="1">Membrane</location>
        <topology evidence="1">Multi-pass membrane protein</topology>
    </subcellularLocation>
</comment>
<gene>
    <name evidence="11" type="ORF">SAMN04488694_101342</name>
    <name evidence="10" type="ORF">SAMN05192552_1002312</name>
</gene>
<protein>
    <submittedName>
        <fullName evidence="10">Glycosyltransferase, catalytic subunit of cellulose synthase and poly-beta-1,6-N-acetylglucosamine synthase</fullName>
    </submittedName>
</protein>
<evidence type="ECO:0000256" key="3">
    <source>
        <dbReference type="ARBA" id="ARBA00004991"/>
    </source>
</evidence>
<evidence type="ECO:0000256" key="6">
    <source>
        <dbReference type="ARBA" id="ARBA00022692"/>
    </source>
</evidence>
<evidence type="ECO:0000256" key="8">
    <source>
        <dbReference type="ARBA" id="ARBA00023136"/>
    </source>
</evidence>